<protein>
    <submittedName>
        <fullName evidence="1">Uncharacterized protein</fullName>
    </submittedName>
</protein>
<accession>A0ACB8RLC4</accession>
<name>A0ACB8RLC4_9AGAM</name>
<evidence type="ECO:0000313" key="1">
    <source>
        <dbReference type="EMBL" id="KAI0044913.1"/>
    </source>
</evidence>
<proteinExistence type="predicted"/>
<evidence type="ECO:0000313" key="2">
    <source>
        <dbReference type="Proteomes" id="UP000814033"/>
    </source>
</evidence>
<reference evidence="1" key="1">
    <citation type="submission" date="2021-02" db="EMBL/GenBank/DDBJ databases">
        <authorList>
            <consortium name="DOE Joint Genome Institute"/>
            <person name="Ahrendt S."/>
            <person name="Looney B.P."/>
            <person name="Miyauchi S."/>
            <person name="Morin E."/>
            <person name="Drula E."/>
            <person name="Courty P.E."/>
            <person name="Chicoki N."/>
            <person name="Fauchery L."/>
            <person name="Kohler A."/>
            <person name="Kuo A."/>
            <person name="Labutti K."/>
            <person name="Pangilinan J."/>
            <person name="Lipzen A."/>
            <person name="Riley R."/>
            <person name="Andreopoulos W."/>
            <person name="He G."/>
            <person name="Johnson J."/>
            <person name="Barry K.W."/>
            <person name="Grigoriev I.V."/>
            <person name="Nagy L."/>
            <person name="Hibbett D."/>
            <person name="Henrissat B."/>
            <person name="Matheny P.B."/>
            <person name="Labbe J."/>
            <person name="Martin F."/>
        </authorList>
    </citation>
    <scope>NUCLEOTIDE SEQUENCE</scope>
    <source>
        <strain evidence="1">FP105234-sp</strain>
    </source>
</reference>
<dbReference type="EMBL" id="MU275967">
    <property type="protein sequence ID" value="KAI0044913.1"/>
    <property type="molecule type" value="Genomic_DNA"/>
</dbReference>
<feature type="non-terminal residue" evidence="1">
    <location>
        <position position="144"/>
    </location>
</feature>
<dbReference type="Proteomes" id="UP000814033">
    <property type="component" value="Unassembled WGS sequence"/>
</dbReference>
<gene>
    <name evidence="1" type="ORF">FA95DRAFT_1496309</name>
</gene>
<sequence length="144" mass="16458">MQSKPGPPSLKHHRRKHARTVFKETCESVYEIKDFRSLVSCLADIVKALNLMRLAGYVHRDVSAGNCLWLPAAGNEPGRGILADLEYARPYATPTDNRQGTPAFMATEYQTREYFFLPDLEDEDISSAKRVEFIFNFYHDLESV</sequence>
<keyword evidence="2" id="KW-1185">Reference proteome</keyword>
<reference evidence="1" key="2">
    <citation type="journal article" date="2022" name="New Phytol.">
        <title>Evolutionary transition to the ectomycorrhizal habit in the genomes of a hyperdiverse lineage of mushroom-forming fungi.</title>
        <authorList>
            <person name="Looney B."/>
            <person name="Miyauchi S."/>
            <person name="Morin E."/>
            <person name="Drula E."/>
            <person name="Courty P.E."/>
            <person name="Kohler A."/>
            <person name="Kuo A."/>
            <person name="LaButti K."/>
            <person name="Pangilinan J."/>
            <person name="Lipzen A."/>
            <person name="Riley R."/>
            <person name="Andreopoulos W."/>
            <person name="He G."/>
            <person name="Johnson J."/>
            <person name="Nolan M."/>
            <person name="Tritt A."/>
            <person name="Barry K.W."/>
            <person name="Grigoriev I.V."/>
            <person name="Nagy L.G."/>
            <person name="Hibbett D."/>
            <person name="Henrissat B."/>
            <person name="Matheny P.B."/>
            <person name="Labbe J."/>
            <person name="Martin F.M."/>
        </authorList>
    </citation>
    <scope>NUCLEOTIDE SEQUENCE</scope>
    <source>
        <strain evidence="1">FP105234-sp</strain>
    </source>
</reference>
<comment type="caution">
    <text evidence="1">The sequence shown here is derived from an EMBL/GenBank/DDBJ whole genome shotgun (WGS) entry which is preliminary data.</text>
</comment>
<organism evidence="1 2">
    <name type="scientific">Auriscalpium vulgare</name>
    <dbReference type="NCBI Taxonomy" id="40419"/>
    <lineage>
        <taxon>Eukaryota</taxon>
        <taxon>Fungi</taxon>
        <taxon>Dikarya</taxon>
        <taxon>Basidiomycota</taxon>
        <taxon>Agaricomycotina</taxon>
        <taxon>Agaricomycetes</taxon>
        <taxon>Russulales</taxon>
        <taxon>Auriscalpiaceae</taxon>
        <taxon>Auriscalpium</taxon>
    </lineage>
</organism>